<feature type="compositionally biased region" description="Basic and acidic residues" evidence="1">
    <location>
        <begin position="82"/>
        <end position="94"/>
    </location>
</feature>
<proteinExistence type="predicted"/>
<dbReference type="Proteomes" id="UP000078595">
    <property type="component" value="Chromosome 4"/>
</dbReference>
<organism evidence="2">
    <name type="scientific">Kwoniella dejecticola CBS 10117</name>
    <dbReference type="NCBI Taxonomy" id="1296121"/>
    <lineage>
        <taxon>Eukaryota</taxon>
        <taxon>Fungi</taxon>
        <taxon>Dikarya</taxon>
        <taxon>Basidiomycota</taxon>
        <taxon>Agaricomycotina</taxon>
        <taxon>Tremellomycetes</taxon>
        <taxon>Tremellales</taxon>
        <taxon>Cryptococcaceae</taxon>
        <taxon>Kwoniella</taxon>
    </lineage>
</organism>
<reference evidence="3" key="3">
    <citation type="submission" date="2024-02" db="EMBL/GenBank/DDBJ databases">
        <title>Comparative genomics of Cryptococcus and Kwoniella reveals pathogenesis evolution and contrasting modes of karyotype evolution via chromosome fusion or intercentromeric recombination.</title>
        <authorList>
            <person name="Coelho M.A."/>
            <person name="David-Palma M."/>
            <person name="Shea T."/>
            <person name="Bowers K."/>
            <person name="McGinley-Smith S."/>
            <person name="Mohammad A.W."/>
            <person name="Gnirke A."/>
            <person name="Yurkov A.M."/>
            <person name="Nowrousian M."/>
            <person name="Sun S."/>
            <person name="Cuomo C.A."/>
            <person name="Heitman J."/>
        </authorList>
    </citation>
    <scope>NUCLEOTIDE SEQUENCE</scope>
    <source>
        <strain evidence="3">CBS 10117</strain>
    </source>
</reference>
<feature type="compositionally biased region" description="Basic and acidic residues" evidence="1">
    <location>
        <begin position="331"/>
        <end position="365"/>
    </location>
</feature>
<dbReference type="KEGG" id="kdj:28967541"/>
<dbReference type="Gene3D" id="2.40.128.680">
    <property type="match status" value="1"/>
</dbReference>
<evidence type="ECO:0000256" key="1">
    <source>
        <dbReference type="SAM" id="MobiDB-lite"/>
    </source>
</evidence>
<feature type="compositionally biased region" description="Acidic residues" evidence="1">
    <location>
        <begin position="221"/>
        <end position="235"/>
    </location>
</feature>
<feature type="compositionally biased region" description="Polar residues" evidence="1">
    <location>
        <begin position="144"/>
        <end position="153"/>
    </location>
</feature>
<dbReference type="PANTHER" id="PTHR47204">
    <property type="entry name" value="OS02G0168900 PROTEIN"/>
    <property type="match status" value="1"/>
</dbReference>
<reference evidence="2" key="1">
    <citation type="submission" date="2013-07" db="EMBL/GenBank/DDBJ databases">
        <title>The Genome Sequence of Cryptococcus dejecticola CBS10117.</title>
        <authorList>
            <consortium name="The Broad Institute Genome Sequencing Platform"/>
            <person name="Cuomo C."/>
            <person name="Litvintseva A."/>
            <person name="Chen Y."/>
            <person name="Heitman J."/>
            <person name="Sun S."/>
            <person name="Springer D."/>
            <person name="Dromer F."/>
            <person name="Young S.K."/>
            <person name="Zeng Q."/>
            <person name="Gargeya S."/>
            <person name="Fitzgerald M."/>
            <person name="Abouelleil A."/>
            <person name="Alvarado L."/>
            <person name="Berlin A.M."/>
            <person name="Chapman S.B."/>
            <person name="Dewar J."/>
            <person name="Goldberg J."/>
            <person name="Griggs A."/>
            <person name="Gujja S."/>
            <person name="Hansen M."/>
            <person name="Howarth C."/>
            <person name="Imamovic A."/>
            <person name="Larimer J."/>
            <person name="McCowan C."/>
            <person name="Murphy C."/>
            <person name="Pearson M."/>
            <person name="Priest M."/>
            <person name="Roberts A."/>
            <person name="Saif S."/>
            <person name="Shea T."/>
            <person name="Sykes S."/>
            <person name="Wortman J."/>
            <person name="Nusbaum C."/>
            <person name="Birren B."/>
        </authorList>
    </citation>
    <scope>NUCLEOTIDE SEQUENCE [LARGE SCALE GENOMIC DNA]</scope>
    <source>
        <strain evidence="2">CBS 10117</strain>
    </source>
</reference>
<feature type="region of interest" description="Disordered" evidence="1">
    <location>
        <begin position="489"/>
        <end position="561"/>
    </location>
</feature>
<dbReference type="EMBL" id="CP144533">
    <property type="protein sequence ID" value="WWC61242.1"/>
    <property type="molecule type" value="Genomic_DNA"/>
</dbReference>
<feature type="compositionally biased region" description="Low complexity" evidence="1">
    <location>
        <begin position="67"/>
        <end position="81"/>
    </location>
</feature>
<feature type="compositionally biased region" description="Polar residues" evidence="1">
    <location>
        <begin position="368"/>
        <end position="386"/>
    </location>
</feature>
<feature type="compositionally biased region" description="Basic and acidic residues" evidence="1">
    <location>
        <begin position="523"/>
        <end position="533"/>
    </location>
</feature>
<name>A0A1A6A7U2_9TREE</name>
<dbReference type="GO" id="GO:0032299">
    <property type="term" value="C:ribonuclease H2 complex"/>
    <property type="evidence" value="ECO:0007669"/>
    <property type="project" value="InterPro"/>
</dbReference>
<dbReference type="InterPro" id="IPR013924">
    <property type="entry name" value="RNase_H2_suC"/>
</dbReference>
<dbReference type="GO" id="GO:0006401">
    <property type="term" value="P:RNA catabolic process"/>
    <property type="evidence" value="ECO:0007669"/>
    <property type="project" value="InterPro"/>
</dbReference>
<evidence type="ECO:0000313" key="3">
    <source>
        <dbReference type="EMBL" id="WWC61242.1"/>
    </source>
</evidence>
<gene>
    <name evidence="2" type="ORF">I303_03842</name>
    <name evidence="3" type="ORF">I303_103823</name>
</gene>
<evidence type="ECO:0000313" key="2">
    <source>
        <dbReference type="EMBL" id="OBR86122.1"/>
    </source>
</evidence>
<protein>
    <submittedName>
        <fullName evidence="2">Uncharacterized protein</fullName>
    </submittedName>
</protein>
<dbReference type="STRING" id="1296121.A0A1A6A7U2"/>
<dbReference type="EMBL" id="KI894030">
    <property type="protein sequence ID" value="OBR86122.1"/>
    <property type="molecule type" value="Genomic_DNA"/>
</dbReference>
<dbReference type="RefSeq" id="XP_018263964.1">
    <property type="nucleotide sequence ID" value="XM_018407156.1"/>
</dbReference>
<accession>A0A1A6A7U2</accession>
<sequence length="596" mass="63953">MSTTFLLQGSSASASASASVSASASSSSSSSSALPESPALSLLPFSLGPNSAPFTSTSAPLSRYFKPRSSPQPDSSSNDSSGAKKSESKAEAKAKSVVASFRGRAVAGQYIDIPNGWKGIILSTGKRPDKGGIEVHAELEKTTSKTVQPSSIDVQDEDIDDGLGLRRTTRQSAAPGGRTGTGNGRGRVKGEGQVALSKPKIRTSGIVIRQTQSRKRYRLDSDDEDEDEDEDENNDQEEKPGRQLSRTPSKRSRTGGGAYTTPQKTATSYTDTTTGEGETPISVPEIVIQEATPLKYPLPTPKKRLNERRPSPSPEPQRKRKLPEISESMELVEKVITVRHESDTQDPFLEEKTSTDGEIEGKGEDESQVSNQVKAQQGDESPNLSLTDDGRSLLEESSISIKVEGDEETLIPSPSTENDLPSFDISSAPATAVPVNQVSHASKGKADHVMEDRDWGVDQNQHDGPMRILRPTATFDGFMLYTPDDPLIGFRSDELSHIGEGQDSDQKKEEPAETAVQNGAAEDGEKASSKSDTDTPTGTNTIQVRKSWWRSGGAGEGGDEFVRGLGEYLGLMESLNTPVYLDGLEDDGDDDDEDEA</sequence>
<dbReference type="VEuPathDB" id="FungiDB:I303_03842"/>
<dbReference type="AlphaFoldDB" id="A0A1A6A7U2"/>
<reference evidence="3" key="2">
    <citation type="submission" date="2013-07" db="EMBL/GenBank/DDBJ databases">
        <authorList>
            <consortium name="The Broad Institute Genome Sequencing Platform"/>
            <person name="Cuomo C."/>
            <person name="Litvintseva A."/>
            <person name="Chen Y."/>
            <person name="Heitman J."/>
            <person name="Sun S."/>
            <person name="Springer D."/>
            <person name="Dromer F."/>
            <person name="Young S.K."/>
            <person name="Zeng Q."/>
            <person name="Gargeya S."/>
            <person name="Fitzgerald M."/>
            <person name="Abouelleil A."/>
            <person name="Alvarado L."/>
            <person name="Berlin A.M."/>
            <person name="Chapman S.B."/>
            <person name="Dewar J."/>
            <person name="Goldberg J."/>
            <person name="Griggs A."/>
            <person name="Gujja S."/>
            <person name="Hansen M."/>
            <person name="Howarth C."/>
            <person name="Imamovic A."/>
            <person name="Larimer J."/>
            <person name="McCowan C."/>
            <person name="Murphy C."/>
            <person name="Pearson M."/>
            <person name="Priest M."/>
            <person name="Roberts A."/>
            <person name="Saif S."/>
            <person name="Shea T."/>
            <person name="Sykes S."/>
            <person name="Wortman J."/>
            <person name="Nusbaum C."/>
            <person name="Birren B."/>
        </authorList>
    </citation>
    <scope>NUCLEOTIDE SEQUENCE</scope>
    <source>
        <strain evidence="3">CBS 10117</strain>
    </source>
</reference>
<feature type="region of interest" description="Disordered" evidence="1">
    <location>
        <begin position="54"/>
        <end position="98"/>
    </location>
</feature>
<feature type="compositionally biased region" description="Polar residues" evidence="1">
    <location>
        <begin position="534"/>
        <end position="544"/>
    </location>
</feature>
<dbReference type="Pfam" id="PF08615">
    <property type="entry name" value="RNase_H2_suC"/>
    <property type="match status" value="1"/>
</dbReference>
<evidence type="ECO:0000313" key="4">
    <source>
        <dbReference type="Proteomes" id="UP000078595"/>
    </source>
</evidence>
<dbReference type="GeneID" id="28967541"/>
<dbReference type="PANTHER" id="PTHR47204:SF1">
    <property type="entry name" value="RIBONUCLEASE H2 SUBUNIT C"/>
    <property type="match status" value="1"/>
</dbReference>
<keyword evidence="4" id="KW-1185">Reference proteome</keyword>
<dbReference type="OrthoDB" id="6222486at2759"/>
<feature type="compositionally biased region" description="Polar residues" evidence="1">
    <location>
        <begin position="412"/>
        <end position="427"/>
    </location>
</feature>
<feature type="compositionally biased region" description="Polar residues" evidence="1">
    <location>
        <begin position="260"/>
        <end position="276"/>
    </location>
</feature>
<feature type="region of interest" description="Disordered" evidence="1">
    <location>
        <begin position="139"/>
        <end position="427"/>
    </location>
</feature>